<gene>
    <name evidence="9" type="ORF">SAMN04488505_109219</name>
</gene>
<dbReference type="GO" id="GO:0015990">
    <property type="term" value="P:electron transport coupled proton transport"/>
    <property type="evidence" value="ECO:0007669"/>
    <property type="project" value="TreeGrafter"/>
</dbReference>
<evidence type="ECO:0000256" key="3">
    <source>
        <dbReference type="ARBA" id="ARBA00022989"/>
    </source>
</evidence>
<feature type="transmembrane region" description="Helical" evidence="6">
    <location>
        <begin position="458"/>
        <end position="477"/>
    </location>
</feature>
<dbReference type="InterPro" id="IPR001750">
    <property type="entry name" value="ND/Mrp_TM"/>
</dbReference>
<evidence type="ECO:0000313" key="10">
    <source>
        <dbReference type="Proteomes" id="UP000198984"/>
    </source>
</evidence>
<keyword evidence="3 6" id="KW-1133">Transmembrane helix</keyword>
<feature type="transmembrane region" description="Helical" evidence="6">
    <location>
        <begin position="509"/>
        <end position="527"/>
    </location>
</feature>
<feature type="transmembrane region" description="Helical" evidence="6">
    <location>
        <begin position="247"/>
        <end position="265"/>
    </location>
</feature>
<comment type="subcellular location">
    <subcellularLocation>
        <location evidence="1">Endomembrane system</location>
        <topology evidence="1">Multi-pass membrane protein</topology>
    </subcellularLocation>
    <subcellularLocation>
        <location evidence="5">Membrane</location>
        <topology evidence="5">Multi-pass membrane protein</topology>
    </subcellularLocation>
</comment>
<dbReference type="GO" id="GO:0012505">
    <property type="term" value="C:endomembrane system"/>
    <property type="evidence" value="ECO:0007669"/>
    <property type="project" value="UniProtKB-SubCell"/>
</dbReference>
<dbReference type="Pfam" id="PF00361">
    <property type="entry name" value="Proton_antipo_M"/>
    <property type="match status" value="1"/>
</dbReference>
<feature type="transmembrane region" description="Helical" evidence="6">
    <location>
        <begin position="415"/>
        <end position="438"/>
    </location>
</feature>
<dbReference type="Proteomes" id="UP000198984">
    <property type="component" value="Unassembled WGS sequence"/>
</dbReference>
<name>A0A1H8FJG5_9BACT</name>
<dbReference type="InterPro" id="IPR018393">
    <property type="entry name" value="NADHpl_OxRdtase_5_subgr"/>
</dbReference>
<accession>A0A1H8FJG5</accession>
<evidence type="ECO:0000256" key="5">
    <source>
        <dbReference type="RuleBase" id="RU000320"/>
    </source>
</evidence>
<dbReference type="STRING" id="573321.SAMN04488505_109219"/>
<feature type="transmembrane region" description="Helical" evidence="6">
    <location>
        <begin position="168"/>
        <end position="187"/>
    </location>
</feature>
<dbReference type="InterPro" id="IPR003945">
    <property type="entry name" value="NU5C-like"/>
</dbReference>
<dbReference type="NCBIfam" id="TIGR01974">
    <property type="entry name" value="NDH_I_L"/>
    <property type="match status" value="1"/>
</dbReference>
<dbReference type="PANTHER" id="PTHR42829:SF2">
    <property type="entry name" value="NADH-UBIQUINONE OXIDOREDUCTASE CHAIN 5"/>
    <property type="match status" value="1"/>
</dbReference>
<evidence type="ECO:0000259" key="8">
    <source>
        <dbReference type="Pfam" id="PF00662"/>
    </source>
</evidence>
<dbReference type="GO" id="GO:0016020">
    <property type="term" value="C:membrane"/>
    <property type="evidence" value="ECO:0007669"/>
    <property type="project" value="UniProtKB-SubCell"/>
</dbReference>
<feature type="domain" description="NADH:quinone oxidoreductase/Mrp antiporter transmembrane" evidence="7">
    <location>
        <begin position="131"/>
        <end position="424"/>
    </location>
</feature>
<sequence>MLFLIPALPFFSALVLILAGRSLNKAAVSVIACGSMGIAAAITLVLGLPFLQSGEHIIVQHLWTWMQAGSFTAGIDLRLDALSLAFVFVITFVGFLIHVYSTGYMAEDADYSRFFACMNLFVGAMLLLVLADNLLLLYFGWEGVGLCSYLLIGFWYKDPANGYAARKAFIVTRVGDTAMAIALFMLFQYTGTLQIQQILDQAPQLWAAGNSTIVLIAFLLLGGAVGKSAQLPLQTWLPDAMAGPTPVSALIHAATMVTAGVYLIARTHVLFELAPAAQTGVAVIGAVTLLLAGCSALVQTDIKRVLAYSTISQIGYMFLALGVGAWSAAIFHFVTHAFFKALLFMGAGAVIVAMHHEQDMFKMGGLRKQLPAVFWVFLIGSASLSAIPFITSGFYSKDQIVWLAWSSVHGHTFYWIAAITGAFLTAMYTFRMVFLTFYGPKASHHTPHAPGNSMMIPLYILALCSTLAGFVELPHTMGHVTLFSDWLQHILPAVQLQQESTALEWTSQLLAAGLTFLGIYIAWVWVIERPDGMLRFSQMPFMRWLRKLWFSGWAFDALYDEMLVHPFVRTARMNRRDMIDRIYTTLARITEWLHNMLARTQSGLLRWYIMGVVLGAVVILSVLIWRVYV</sequence>
<dbReference type="PRINTS" id="PR01434">
    <property type="entry name" value="NADHDHGNASE5"/>
</dbReference>
<dbReference type="GO" id="GO:0008137">
    <property type="term" value="F:NADH dehydrogenase (ubiquinone) activity"/>
    <property type="evidence" value="ECO:0007669"/>
    <property type="project" value="InterPro"/>
</dbReference>
<evidence type="ECO:0000256" key="2">
    <source>
        <dbReference type="ARBA" id="ARBA00022692"/>
    </source>
</evidence>
<feature type="transmembrane region" description="Helical" evidence="6">
    <location>
        <begin position="111"/>
        <end position="130"/>
    </location>
</feature>
<dbReference type="AlphaFoldDB" id="A0A1H8FJG5"/>
<feature type="transmembrane region" description="Helical" evidence="6">
    <location>
        <begin position="29"/>
        <end position="51"/>
    </location>
</feature>
<evidence type="ECO:0000259" key="7">
    <source>
        <dbReference type="Pfam" id="PF00361"/>
    </source>
</evidence>
<feature type="transmembrane region" description="Helical" evidence="6">
    <location>
        <begin position="605"/>
        <end position="628"/>
    </location>
</feature>
<feature type="transmembrane region" description="Helical" evidence="6">
    <location>
        <begin position="373"/>
        <end position="395"/>
    </location>
</feature>
<dbReference type="Gene3D" id="1.20.5.2700">
    <property type="match status" value="1"/>
</dbReference>
<dbReference type="OrthoDB" id="9807568at2"/>
<proteinExistence type="predicted"/>
<keyword evidence="4 6" id="KW-0472">Membrane</keyword>
<organism evidence="9 10">
    <name type="scientific">Chitinophaga rupis</name>
    <dbReference type="NCBI Taxonomy" id="573321"/>
    <lineage>
        <taxon>Bacteria</taxon>
        <taxon>Pseudomonadati</taxon>
        <taxon>Bacteroidota</taxon>
        <taxon>Chitinophagia</taxon>
        <taxon>Chitinophagales</taxon>
        <taxon>Chitinophagaceae</taxon>
        <taxon>Chitinophaga</taxon>
    </lineage>
</organism>
<evidence type="ECO:0000313" key="9">
    <source>
        <dbReference type="EMBL" id="SEN31873.1"/>
    </source>
</evidence>
<feature type="transmembrane region" description="Helical" evidence="6">
    <location>
        <begin position="81"/>
        <end position="99"/>
    </location>
</feature>
<evidence type="ECO:0000256" key="4">
    <source>
        <dbReference type="ARBA" id="ARBA00023136"/>
    </source>
</evidence>
<dbReference type="NCBIfam" id="NF005141">
    <property type="entry name" value="PRK06590.1"/>
    <property type="match status" value="1"/>
</dbReference>
<reference evidence="9 10" key="1">
    <citation type="submission" date="2016-10" db="EMBL/GenBank/DDBJ databases">
        <authorList>
            <person name="de Groot N.N."/>
        </authorList>
    </citation>
    <scope>NUCLEOTIDE SEQUENCE [LARGE SCALE GENOMIC DNA]</scope>
    <source>
        <strain evidence="9 10">DSM 21039</strain>
    </source>
</reference>
<keyword evidence="2 5" id="KW-0812">Transmembrane</keyword>
<protein>
    <submittedName>
        <fullName evidence="9">NADH dehydrogenase subunit L</fullName>
    </submittedName>
</protein>
<dbReference type="Pfam" id="PF00662">
    <property type="entry name" value="Proton_antipo_N"/>
    <property type="match status" value="1"/>
</dbReference>
<feature type="domain" description="NADH-Ubiquinone oxidoreductase (complex I) chain 5 N-terminal" evidence="8">
    <location>
        <begin position="65"/>
        <end position="115"/>
    </location>
</feature>
<dbReference type="GO" id="GO:0042773">
    <property type="term" value="P:ATP synthesis coupled electron transport"/>
    <property type="evidence" value="ECO:0007669"/>
    <property type="project" value="InterPro"/>
</dbReference>
<feature type="transmembrane region" description="Helical" evidence="6">
    <location>
        <begin position="333"/>
        <end position="353"/>
    </location>
</feature>
<feature type="transmembrane region" description="Helical" evidence="6">
    <location>
        <begin position="207"/>
        <end position="226"/>
    </location>
</feature>
<evidence type="ECO:0000256" key="1">
    <source>
        <dbReference type="ARBA" id="ARBA00004127"/>
    </source>
</evidence>
<dbReference type="RefSeq" id="WP_089919408.1">
    <property type="nucleotide sequence ID" value="NZ_FOBB01000009.1"/>
</dbReference>
<feature type="transmembrane region" description="Helical" evidence="6">
    <location>
        <begin position="277"/>
        <end position="298"/>
    </location>
</feature>
<keyword evidence="10" id="KW-1185">Reference proteome</keyword>
<feature type="transmembrane region" description="Helical" evidence="6">
    <location>
        <begin position="136"/>
        <end position="156"/>
    </location>
</feature>
<dbReference type="InterPro" id="IPR001516">
    <property type="entry name" value="Proton_antipo_N"/>
</dbReference>
<evidence type="ECO:0000256" key="6">
    <source>
        <dbReference type="SAM" id="Phobius"/>
    </source>
</evidence>
<dbReference type="PANTHER" id="PTHR42829">
    <property type="entry name" value="NADH-UBIQUINONE OXIDOREDUCTASE CHAIN 5"/>
    <property type="match status" value="1"/>
</dbReference>
<feature type="transmembrane region" description="Helical" evidence="6">
    <location>
        <begin position="305"/>
        <end position="327"/>
    </location>
</feature>
<dbReference type="PRINTS" id="PR01435">
    <property type="entry name" value="NPOXDRDTASE5"/>
</dbReference>
<dbReference type="GO" id="GO:0003954">
    <property type="term" value="F:NADH dehydrogenase activity"/>
    <property type="evidence" value="ECO:0007669"/>
    <property type="project" value="TreeGrafter"/>
</dbReference>
<dbReference type="EMBL" id="FOBB01000009">
    <property type="protein sequence ID" value="SEN31873.1"/>
    <property type="molecule type" value="Genomic_DNA"/>
</dbReference>